<gene>
    <name evidence="1" type="ORF">CLOHYLEM_05254</name>
</gene>
<protein>
    <recommendedName>
        <fullName evidence="3">Toxin-antitoxin system, toxin component, RelE family</fullName>
    </recommendedName>
</protein>
<organism evidence="1 2">
    <name type="scientific">[Clostridium] hylemonae DSM 15053</name>
    <dbReference type="NCBI Taxonomy" id="553973"/>
    <lineage>
        <taxon>Bacteria</taxon>
        <taxon>Bacillati</taxon>
        <taxon>Bacillota</taxon>
        <taxon>Clostridia</taxon>
        <taxon>Lachnospirales</taxon>
        <taxon>Lachnospiraceae</taxon>
    </lineage>
</organism>
<evidence type="ECO:0000313" key="1">
    <source>
        <dbReference type="EMBL" id="EEG74591.1"/>
    </source>
</evidence>
<sequence>MPWRGSEVVTGTFANRGYKILIIKNHLIIYTILEDRKEVVVIYIKNINMNI</sequence>
<name>C0BZL3_9FIRM</name>
<evidence type="ECO:0008006" key="3">
    <source>
        <dbReference type="Google" id="ProtNLM"/>
    </source>
</evidence>
<dbReference type="HOGENOM" id="CLU_3097360_0_0_9"/>
<accession>C0BZL3</accession>
<proteinExistence type="predicted"/>
<dbReference type="AlphaFoldDB" id="C0BZL3"/>
<comment type="caution">
    <text evidence="1">The sequence shown here is derived from an EMBL/GenBank/DDBJ whole genome shotgun (WGS) entry which is preliminary data.</text>
</comment>
<evidence type="ECO:0000313" key="2">
    <source>
        <dbReference type="Proteomes" id="UP000004893"/>
    </source>
</evidence>
<keyword evidence="2" id="KW-1185">Reference proteome</keyword>
<reference evidence="1" key="1">
    <citation type="submission" date="2009-02" db="EMBL/GenBank/DDBJ databases">
        <authorList>
            <person name="Fulton L."/>
            <person name="Clifton S."/>
            <person name="Fulton B."/>
            <person name="Xu J."/>
            <person name="Minx P."/>
            <person name="Pepin K.H."/>
            <person name="Johnson M."/>
            <person name="Bhonagiri V."/>
            <person name="Nash W.E."/>
            <person name="Mardis E.R."/>
            <person name="Wilson R.K."/>
        </authorList>
    </citation>
    <scope>NUCLEOTIDE SEQUENCE [LARGE SCALE GENOMIC DNA]</scope>
    <source>
        <strain evidence="1">DSM 15053</strain>
    </source>
</reference>
<dbReference type="EMBL" id="ABYI02000019">
    <property type="protein sequence ID" value="EEG74591.1"/>
    <property type="molecule type" value="Genomic_DNA"/>
</dbReference>
<reference evidence="1" key="2">
    <citation type="submission" date="2013-06" db="EMBL/GenBank/DDBJ databases">
        <title>Draft genome sequence of Clostridium hylemonae (DSM 15053).</title>
        <authorList>
            <person name="Sudarsanam P."/>
            <person name="Ley R."/>
            <person name="Guruge J."/>
            <person name="Turnbaugh P.J."/>
            <person name="Mahowald M."/>
            <person name="Liep D."/>
            <person name="Gordon J."/>
        </authorList>
    </citation>
    <scope>NUCLEOTIDE SEQUENCE</scope>
    <source>
        <strain evidence="1">DSM 15053</strain>
    </source>
</reference>
<dbReference type="Proteomes" id="UP000004893">
    <property type="component" value="Unassembled WGS sequence"/>
</dbReference>